<accession>A0ABT3D067</accession>
<gene>
    <name evidence="2" type="ORF">N7U62_21240</name>
</gene>
<evidence type="ECO:0000313" key="3">
    <source>
        <dbReference type="Proteomes" id="UP001300692"/>
    </source>
</evidence>
<evidence type="ECO:0000313" key="2">
    <source>
        <dbReference type="EMBL" id="MCV9389204.1"/>
    </source>
</evidence>
<proteinExistence type="predicted"/>
<dbReference type="Proteomes" id="UP001300692">
    <property type="component" value="Unassembled WGS sequence"/>
</dbReference>
<dbReference type="Pfam" id="PF05099">
    <property type="entry name" value="TerB"/>
    <property type="match status" value="1"/>
</dbReference>
<dbReference type="RefSeq" id="WP_264140126.1">
    <property type="nucleotide sequence ID" value="NZ_JAOYOD010000001.1"/>
</dbReference>
<keyword evidence="3" id="KW-1185">Reference proteome</keyword>
<name>A0ABT3D067_9BACT</name>
<dbReference type="CDD" id="cd07177">
    <property type="entry name" value="terB_like"/>
    <property type="match status" value="1"/>
</dbReference>
<organism evidence="2 3">
    <name type="scientific">Reichenbachiella ulvae</name>
    <dbReference type="NCBI Taxonomy" id="2980104"/>
    <lineage>
        <taxon>Bacteria</taxon>
        <taxon>Pseudomonadati</taxon>
        <taxon>Bacteroidota</taxon>
        <taxon>Cytophagia</taxon>
        <taxon>Cytophagales</taxon>
        <taxon>Reichenbachiellaceae</taxon>
        <taxon>Reichenbachiella</taxon>
    </lineage>
</organism>
<reference evidence="2 3" key="1">
    <citation type="submission" date="2022-10" db="EMBL/GenBank/DDBJ databases">
        <title>Comparative genomics and taxonomic characterization of three novel marine species of genus Reichenbachiella exhibiting antioxidant and polysaccharide degradation activities.</title>
        <authorList>
            <person name="Muhammad N."/>
            <person name="Lee Y.-J."/>
            <person name="Ko J."/>
            <person name="Kim S.-G."/>
        </authorList>
    </citation>
    <scope>NUCLEOTIDE SEQUENCE [LARGE SCALE GENOMIC DNA]</scope>
    <source>
        <strain evidence="2 3">ABR2-5</strain>
    </source>
</reference>
<dbReference type="InterPro" id="IPR007791">
    <property type="entry name" value="DjlA_N"/>
</dbReference>
<evidence type="ECO:0000259" key="1">
    <source>
        <dbReference type="Pfam" id="PF05099"/>
    </source>
</evidence>
<protein>
    <submittedName>
        <fullName evidence="2">TerB family tellurite resistance protein</fullName>
    </submittedName>
</protein>
<sequence length="180" mass="21076">MTNQSIPTEFQRLLLQTVFAFMICDTHISQDEVALIKENASDKLFGDLNIEDELAELIDHVNRRGIDFFDDYFKRVKRIEMDEEQELLLLESAIKTVQADDSIKPEEVNFLKILRVLLKLTNDKILEKFPVVGPQFIDKDRFTDIYFKELYANYAKLTEMPVFDVSDVQDITDTVKDKMK</sequence>
<dbReference type="InterPro" id="IPR029024">
    <property type="entry name" value="TerB-like"/>
</dbReference>
<feature type="domain" description="Co-chaperone DjlA N-terminal" evidence="1">
    <location>
        <begin position="21"/>
        <end position="123"/>
    </location>
</feature>
<dbReference type="EMBL" id="JAOYOD010000001">
    <property type="protein sequence ID" value="MCV9389204.1"/>
    <property type="molecule type" value="Genomic_DNA"/>
</dbReference>
<dbReference type="SUPFAM" id="SSF158682">
    <property type="entry name" value="TerB-like"/>
    <property type="match status" value="1"/>
</dbReference>
<comment type="caution">
    <text evidence="2">The sequence shown here is derived from an EMBL/GenBank/DDBJ whole genome shotgun (WGS) entry which is preliminary data.</text>
</comment>
<dbReference type="Gene3D" id="1.10.3680.10">
    <property type="entry name" value="TerB-like"/>
    <property type="match status" value="1"/>
</dbReference>